<proteinExistence type="predicted"/>
<gene>
    <name evidence="1" type="ORF">HELGO_WM2674</name>
</gene>
<protein>
    <submittedName>
        <fullName evidence="1">Uncharacterized protein</fullName>
    </submittedName>
</protein>
<sequence length="59" mass="6917">MLKIVVLIIILVFIYKIFFKPKSFDESPNTLIKCKTCGVYSEETINQKCKECRNDNNRS</sequence>
<dbReference type="EMBL" id="CACVAW010000010">
    <property type="protein sequence ID" value="CAA6803499.1"/>
    <property type="molecule type" value="Genomic_DNA"/>
</dbReference>
<evidence type="ECO:0000313" key="1">
    <source>
        <dbReference type="EMBL" id="CAA6803499.1"/>
    </source>
</evidence>
<name>A0A6S6SF98_9BACT</name>
<dbReference type="AlphaFoldDB" id="A0A6S6SF98"/>
<accession>A0A6S6SF98</accession>
<organism evidence="1">
    <name type="scientific">uncultured Campylobacterales bacterium</name>
    <dbReference type="NCBI Taxonomy" id="352960"/>
    <lineage>
        <taxon>Bacteria</taxon>
        <taxon>Pseudomonadati</taxon>
        <taxon>Campylobacterota</taxon>
        <taxon>Epsilonproteobacteria</taxon>
        <taxon>Campylobacterales</taxon>
        <taxon>environmental samples</taxon>
    </lineage>
</organism>
<reference evidence="1" key="1">
    <citation type="submission" date="2020-01" db="EMBL/GenBank/DDBJ databases">
        <authorList>
            <person name="Meier V. D."/>
            <person name="Meier V D."/>
        </authorList>
    </citation>
    <scope>NUCLEOTIDE SEQUENCE</scope>
    <source>
        <strain evidence="1">HLG_WM_MAG_12</strain>
    </source>
</reference>